<feature type="region of interest" description="Disordered" evidence="2">
    <location>
        <begin position="60"/>
        <end position="82"/>
    </location>
</feature>
<dbReference type="Pfam" id="PF03480">
    <property type="entry name" value="DctP"/>
    <property type="match status" value="1"/>
</dbReference>
<accession>A0A455ULL5</accession>
<reference evidence="3 4" key="1">
    <citation type="journal article" date="2019" name="Microbiol. Resour. Announc.">
        <title>Complete Genome Sequence of Halomonas sulfidaeris Strain Esulfide1 Isolated from a Metal Sulfide Rock at a Depth of 2,200 Meters, Obtained Using Nanopore Sequencing.</title>
        <authorList>
            <person name="Saito M."/>
            <person name="Nishigata A."/>
            <person name="Galipon J."/>
            <person name="Arakawa K."/>
        </authorList>
    </citation>
    <scope>NUCLEOTIDE SEQUENCE [LARGE SCALE GENOMIC DNA]</scope>
    <source>
        <strain evidence="3 4">ATCC BAA-803</strain>
    </source>
</reference>
<protein>
    <submittedName>
        <fullName evidence="3">Uncharacterized protein</fullName>
    </submittedName>
</protein>
<organism evidence="3 4">
    <name type="scientific">Vreelandella sulfidaeris</name>
    <dbReference type="NCBI Taxonomy" id="115553"/>
    <lineage>
        <taxon>Bacteria</taxon>
        <taxon>Pseudomonadati</taxon>
        <taxon>Pseudomonadota</taxon>
        <taxon>Gammaproteobacteria</taxon>
        <taxon>Oceanospirillales</taxon>
        <taxon>Halomonadaceae</taxon>
        <taxon>Vreelandella</taxon>
    </lineage>
</organism>
<dbReference type="EMBL" id="AP019514">
    <property type="protein sequence ID" value="BBI63834.1"/>
    <property type="molecule type" value="Genomic_DNA"/>
</dbReference>
<dbReference type="InterPro" id="IPR018389">
    <property type="entry name" value="DctP_fam"/>
</dbReference>
<gene>
    <name evidence="3" type="ORF">HSBAA_51400</name>
</gene>
<dbReference type="InterPro" id="IPR038404">
    <property type="entry name" value="TRAP_DctP_sf"/>
</dbReference>
<evidence type="ECO:0000313" key="3">
    <source>
        <dbReference type="EMBL" id="BBI63834.1"/>
    </source>
</evidence>
<keyword evidence="1" id="KW-0732">Signal</keyword>
<name>A0A455ULL5_9GAMM</name>
<dbReference type="Gene3D" id="3.40.190.170">
    <property type="entry name" value="Bacterial extracellular solute-binding protein, family 7"/>
    <property type="match status" value="1"/>
</dbReference>
<sequence>MFDVARIDQVGQEHLTLWNYMNDPLIFAVNQQVWQTLDEEQQAMLRETAQEAGEWEIAMTREEERTPSGDSRARCDGDRTIR</sequence>
<evidence type="ECO:0000256" key="1">
    <source>
        <dbReference type="ARBA" id="ARBA00022729"/>
    </source>
</evidence>
<dbReference type="KEGG" id="hsr:HSBAA_51400"/>
<dbReference type="Proteomes" id="UP000320231">
    <property type="component" value="Chromosome"/>
</dbReference>
<evidence type="ECO:0000256" key="2">
    <source>
        <dbReference type="SAM" id="MobiDB-lite"/>
    </source>
</evidence>
<dbReference type="AlphaFoldDB" id="A0A455ULL5"/>
<evidence type="ECO:0000313" key="4">
    <source>
        <dbReference type="Proteomes" id="UP000320231"/>
    </source>
</evidence>
<dbReference type="GO" id="GO:0055085">
    <property type="term" value="P:transmembrane transport"/>
    <property type="evidence" value="ECO:0007669"/>
    <property type="project" value="InterPro"/>
</dbReference>
<proteinExistence type="predicted"/>